<dbReference type="Proteomes" id="UP000003752">
    <property type="component" value="Unassembled WGS sequence"/>
</dbReference>
<protein>
    <recommendedName>
        <fullName evidence="1">Phage neck terminator protein gp12-like domain-containing protein</fullName>
    </recommendedName>
</protein>
<gene>
    <name evidence="2" type="ORF">HMPREF0519_0441</name>
</gene>
<accession>C0XGT0</accession>
<evidence type="ECO:0000313" key="3">
    <source>
        <dbReference type="Proteomes" id="UP000003752"/>
    </source>
</evidence>
<dbReference type="InterPro" id="IPR057087">
    <property type="entry name" value="Gp12-like"/>
</dbReference>
<reference evidence="2 3" key="1">
    <citation type="submission" date="2009-01" db="EMBL/GenBank/DDBJ databases">
        <authorList>
            <person name="Qin X."/>
            <person name="Bachman B."/>
            <person name="Battles P."/>
            <person name="Bell A."/>
            <person name="Bess C."/>
            <person name="Bickham C."/>
            <person name="Chaboub L."/>
            <person name="Chen D."/>
            <person name="Coyle M."/>
            <person name="Deiros D.R."/>
            <person name="Dinh H."/>
            <person name="Forbes L."/>
            <person name="Fowler G."/>
            <person name="Francisco L."/>
            <person name="Fu Q."/>
            <person name="Gubbala S."/>
            <person name="Hale W."/>
            <person name="Han Y."/>
            <person name="Hemphill L."/>
            <person name="Highlander S.K."/>
            <person name="Hirani K."/>
            <person name="Hogues M."/>
            <person name="Jackson L."/>
            <person name="Jakkamsetti A."/>
            <person name="Javaid M."/>
            <person name="Jiang H."/>
            <person name="Korchina V."/>
            <person name="Kovar C."/>
            <person name="Lara F."/>
            <person name="Lee S."/>
            <person name="Mata R."/>
            <person name="Mathew T."/>
            <person name="Moen C."/>
            <person name="Morales K."/>
            <person name="Munidasa M."/>
            <person name="Nazareth L."/>
            <person name="Ngo R."/>
            <person name="Nguyen L."/>
            <person name="Okwuonu G."/>
            <person name="Ongeri F."/>
            <person name="Patil S."/>
            <person name="Petrosino J."/>
            <person name="Pham C."/>
            <person name="Pham P."/>
            <person name="Pu L.-L."/>
            <person name="Puazo M."/>
            <person name="Raj R."/>
            <person name="Reid J."/>
            <person name="Rouhana J."/>
            <person name="Saada N."/>
            <person name="Shang Y."/>
            <person name="Simmons D."/>
            <person name="Thornton R."/>
            <person name="Warren J."/>
            <person name="Weissenberger G."/>
            <person name="Zhang J."/>
            <person name="Zhang L."/>
            <person name="Zhou C."/>
            <person name="Zhu D."/>
            <person name="Muzny D."/>
            <person name="Worley K."/>
            <person name="Gibbs R."/>
        </authorList>
    </citation>
    <scope>NUCLEOTIDE SEQUENCE [LARGE SCALE GENOMIC DNA]</scope>
    <source>
        <strain evidence="3">ATCC 8290 / DSM 20176 / CCUG 30140 / JCM 1155 / KCTC 3500 / NBRC 15886 / NCIMB 8040 / NRRL B-1843 / 9</strain>
    </source>
</reference>
<comment type="caution">
    <text evidence="2">The sequence shown here is derived from an EMBL/GenBank/DDBJ whole genome shotgun (WGS) entry which is preliminary data.</text>
</comment>
<evidence type="ECO:0000313" key="2">
    <source>
        <dbReference type="EMBL" id="EEI25401.1"/>
    </source>
</evidence>
<name>C0XGT0_LENH9</name>
<dbReference type="Pfam" id="PF23961">
    <property type="entry name" value="Phage_tail_terminator_9"/>
    <property type="match status" value="1"/>
</dbReference>
<keyword evidence="3" id="KW-1185">Reference proteome</keyword>
<feature type="domain" description="Phage neck terminator protein gp12-like" evidence="1">
    <location>
        <begin position="12"/>
        <end position="149"/>
    </location>
</feature>
<dbReference type="AlphaFoldDB" id="C0XGT0"/>
<proteinExistence type="predicted"/>
<dbReference type="SMR" id="C0XGT0"/>
<dbReference type="HOGENOM" id="CLU_1641590_0_0_9"/>
<dbReference type="RefSeq" id="WP_003558788.1">
    <property type="nucleotide sequence ID" value="NZ_AZDF01000009.1"/>
</dbReference>
<evidence type="ECO:0000259" key="1">
    <source>
        <dbReference type="Pfam" id="PF23961"/>
    </source>
</evidence>
<dbReference type="NCBIfam" id="NF047498">
    <property type="entry name" value="LIC_12616_fam"/>
    <property type="match status" value="1"/>
</dbReference>
<sequence length="161" mass="18595">MIRTFDWDGMVKTIRERIMDITGLDGLHVIEEYQSGKKPSFPFIVVNPKGNVIRDWWAHSPNHEPFETYVSVTVHSNLKMQALHISDDIQAILRDPEVHYELSQDGITVVDVLDPSSRTVLITVSSEYEYGFDLQLRLQRNFDSELPTFDDYNNPNGQVNK</sequence>
<dbReference type="EMBL" id="ACGP01000089">
    <property type="protein sequence ID" value="EEI25401.1"/>
    <property type="molecule type" value="Genomic_DNA"/>
</dbReference>
<organism evidence="2 3">
    <name type="scientific">Lentilactobacillus hilgardii (strain ATCC 8290 / DSM 20176 / CCUG 30140 / JCM 1155 / KCTC 3500 / NBRC 15886 / NCIMB 8040 / NRRL B-1843 / 9)</name>
    <dbReference type="NCBI Taxonomy" id="1423757"/>
    <lineage>
        <taxon>Bacteria</taxon>
        <taxon>Bacillati</taxon>
        <taxon>Bacillota</taxon>
        <taxon>Bacilli</taxon>
        <taxon>Lactobacillales</taxon>
        <taxon>Lactobacillaceae</taxon>
        <taxon>Lentilactobacillus</taxon>
    </lineage>
</organism>